<organism evidence="1 2">
    <name type="scientific">Pedobacter roseus</name>
    <dbReference type="NCBI Taxonomy" id="336820"/>
    <lineage>
        <taxon>Bacteria</taxon>
        <taxon>Pseudomonadati</taxon>
        <taxon>Bacteroidota</taxon>
        <taxon>Sphingobacteriia</taxon>
        <taxon>Sphingobacteriales</taxon>
        <taxon>Sphingobacteriaceae</taxon>
        <taxon>Pedobacter</taxon>
    </lineage>
</organism>
<reference evidence="1 2" key="1">
    <citation type="submission" date="2020-08" db="EMBL/GenBank/DDBJ databases">
        <title>Genome sequence of Pedobacter roseus KACC 11594T.</title>
        <authorList>
            <person name="Hyun D.-W."/>
            <person name="Bae J.-W."/>
        </authorList>
    </citation>
    <scope>NUCLEOTIDE SEQUENCE [LARGE SCALE GENOMIC DNA]</scope>
    <source>
        <strain evidence="1 2">KACC 11594</strain>
    </source>
</reference>
<evidence type="ECO:0000313" key="2">
    <source>
        <dbReference type="Proteomes" id="UP000515806"/>
    </source>
</evidence>
<keyword evidence="2" id="KW-1185">Reference proteome</keyword>
<sequence length="377" mass="43943">MSKRAIVNLVDENSLLEYNDQDWSGLKKNARVNIQHDLPGEEVIKMRNKIGTSHCLFLNSSKFMLSGELLKHLGYLDIVFARAQTLEVIDLEYCKSQDIEVVEINENTPENEIAELINNWALAQKDLDPKFTNRYHQSGEEVYKILKEKDVEYLYHANTLSTSQTFIEQGALLSRKYVEDNGLVQTEQDSDAIDKIYGIWDDVFLDGVDNHIAHKRDNIYGPVLFLLKPEILLELDEYPLLVTRFNPQNWNEIPTWKRRYIYNLETLEKDYKTWQNISSRMMFTVRGCDKHIDLQNYLMKVIVDPSEFTVGGTAMGEFLKQHIRKALDENGLDHIEVSIREHSLKQSDCKCFHEYDVLRAENPPTELKKRLTPKGRV</sequence>
<gene>
    <name evidence="1" type="ORF">H9L23_00435</name>
</gene>
<dbReference type="AlphaFoldDB" id="A0A7G9QGZ6"/>
<evidence type="ECO:0000313" key="1">
    <source>
        <dbReference type="EMBL" id="QNN42621.1"/>
    </source>
</evidence>
<name>A0A7G9QGZ6_9SPHI</name>
<protein>
    <submittedName>
        <fullName evidence="1">Uncharacterized protein</fullName>
    </submittedName>
</protein>
<dbReference type="Gene3D" id="3.40.50.720">
    <property type="entry name" value="NAD(P)-binding Rossmann-like Domain"/>
    <property type="match status" value="1"/>
</dbReference>
<proteinExistence type="predicted"/>
<accession>A0A7G9QGZ6</accession>
<dbReference type="Proteomes" id="UP000515806">
    <property type="component" value="Chromosome"/>
</dbReference>
<dbReference type="RefSeq" id="WP_187593127.1">
    <property type="nucleotide sequence ID" value="NZ_CP060723.1"/>
</dbReference>
<dbReference type="KEGG" id="proe:H9L23_00435"/>
<dbReference type="EMBL" id="CP060723">
    <property type="protein sequence ID" value="QNN42621.1"/>
    <property type="molecule type" value="Genomic_DNA"/>
</dbReference>